<dbReference type="InterPro" id="IPR000160">
    <property type="entry name" value="GGDEF_dom"/>
</dbReference>
<feature type="domain" description="PAS" evidence="2">
    <location>
        <begin position="185"/>
        <end position="243"/>
    </location>
</feature>
<reference evidence="6 7" key="1">
    <citation type="submission" date="2020-03" db="EMBL/GenBank/DDBJ databases">
        <title>Rubrivivax benzoatilyticus JA2 (sequenced after 10 years sub-culturing).</title>
        <authorList>
            <person name="Gupta D."/>
            <person name="Chintalapati S."/>
            <person name="Chintalapati V.R."/>
        </authorList>
    </citation>
    <scope>NUCLEOTIDE SEQUENCE [LARGE SCALE GENOMIC DNA]</scope>
    <source>
        <strain evidence="6 7">JA2-Mal</strain>
    </source>
</reference>
<dbReference type="Proteomes" id="UP000802098">
    <property type="component" value="Unassembled WGS sequence"/>
</dbReference>
<dbReference type="NCBIfam" id="TIGR00254">
    <property type="entry name" value="GGDEF"/>
    <property type="match status" value="1"/>
</dbReference>
<dbReference type="InterPro" id="IPR052155">
    <property type="entry name" value="Biofilm_reg_signaling"/>
</dbReference>
<dbReference type="CDD" id="cd01948">
    <property type="entry name" value="EAL"/>
    <property type="match status" value="1"/>
</dbReference>
<dbReference type="PROSITE" id="PS50112">
    <property type="entry name" value="PAS"/>
    <property type="match status" value="2"/>
</dbReference>
<sequence length="742" mass="81666">MTGAGGARIGVLPHGLRQAVGPTNRKTSPVRTPHPARPGMEDTGRPAGGDAEFHAVHDAVLRLLKLHQNALDAISQGVLITDANRRTTYVNAAFVELTGYSAEEMIGSSCALLQGPGTSADTVQAMRAALDRGEPFHAELLNYRKDGTPFWNELKIVPVHADDGTLTQFVGVQRDVTARRDAMNKLSLAARVFEQSNEALAIADVDGRFVAVNDAFTRITGYAEHEVIGQNPRLLKSGLHDDDFYHRFWQELRTRGRWEGEIWNRRKDGTVYPEWLSVGRVVDEAGRTLNYVASFSDITARKHAEENVRRLAYYDPLTGLPNRALLQERASQALQIAVRTGEPVALMFLDLDHFKNVNDTLGHPIGDRLLVALAQRMRPALRDQDTLARVGGDEFVLVLPSTDATGASYVAQKLLQIVQEPVQLDGHDLTVTPSIGVAVFPTDAADYDTLFAFADAAMYRAKMSGRATFSFYTAEMQAQMARTLRVENALRRALERDEMQLHYQPQCQAADGRIVGVEALLRWQHPELGWIGPAEFVPLAETNGQIAVIGRWVLDTALRQLRAWQLAGLPPLRMAVNLSAVQLRQPGLAELVGELLRRHEVDPAWLELELTETMAWDDPEGSARQIARLRAMGLRIALDDFGAGYTSFSHLSLFQAGTLKIDRSLVAGIERGSHQASVVAAIVNLARTLRMHTVAEGVETPGQREALLAAGCESAQGWLYGRPMPAEAFEALIRERQAPPPG</sequence>
<dbReference type="SMART" id="SM00052">
    <property type="entry name" value="EAL"/>
    <property type="match status" value="1"/>
</dbReference>
<feature type="domain" description="PAS" evidence="2">
    <location>
        <begin position="63"/>
        <end position="133"/>
    </location>
</feature>
<dbReference type="InterPro" id="IPR000014">
    <property type="entry name" value="PAS"/>
</dbReference>
<feature type="domain" description="GGDEF" evidence="5">
    <location>
        <begin position="342"/>
        <end position="474"/>
    </location>
</feature>
<dbReference type="SMART" id="SM00091">
    <property type="entry name" value="PAS"/>
    <property type="match status" value="2"/>
</dbReference>
<dbReference type="Pfam" id="PF00990">
    <property type="entry name" value="GGDEF"/>
    <property type="match status" value="1"/>
</dbReference>
<dbReference type="EMBL" id="JAAOCD010000012">
    <property type="protein sequence ID" value="NHL00239.1"/>
    <property type="molecule type" value="Genomic_DNA"/>
</dbReference>
<dbReference type="InterPro" id="IPR012226">
    <property type="entry name" value="Diguanyl_cyclase/Pdiesterase"/>
</dbReference>
<proteinExistence type="predicted"/>
<feature type="domain" description="PAC" evidence="3">
    <location>
        <begin position="134"/>
        <end position="188"/>
    </location>
</feature>
<dbReference type="Gene3D" id="3.30.70.270">
    <property type="match status" value="1"/>
</dbReference>
<feature type="domain" description="EAL" evidence="4">
    <location>
        <begin position="483"/>
        <end position="737"/>
    </location>
</feature>
<dbReference type="NCBIfam" id="TIGR00229">
    <property type="entry name" value="sensory_box"/>
    <property type="match status" value="2"/>
</dbReference>
<evidence type="ECO:0000313" key="6">
    <source>
        <dbReference type="EMBL" id="NHL00239.1"/>
    </source>
</evidence>
<dbReference type="SMART" id="SM00086">
    <property type="entry name" value="PAC"/>
    <property type="match status" value="2"/>
</dbReference>
<dbReference type="Pfam" id="PF00563">
    <property type="entry name" value="EAL"/>
    <property type="match status" value="1"/>
</dbReference>
<evidence type="ECO:0000313" key="7">
    <source>
        <dbReference type="Proteomes" id="UP000802098"/>
    </source>
</evidence>
<feature type="domain" description="PAC" evidence="3">
    <location>
        <begin position="258"/>
        <end position="310"/>
    </location>
</feature>
<dbReference type="Gene3D" id="3.20.20.450">
    <property type="entry name" value="EAL domain"/>
    <property type="match status" value="1"/>
</dbReference>
<name>A0ABX0HZ00_9BURK</name>
<dbReference type="InterPro" id="IPR029787">
    <property type="entry name" value="Nucleotide_cyclase"/>
</dbReference>
<dbReference type="PANTHER" id="PTHR44757">
    <property type="entry name" value="DIGUANYLATE CYCLASE DGCP"/>
    <property type="match status" value="1"/>
</dbReference>
<evidence type="ECO:0000256" key="1">
    <source>
        <dbReference type="SAM" id="MobiDB-lite"/>
    </source>
</evidence>
<feature type="region of interest" description="Disordered" evidence="1">
    <location>
        <begin position="1"/>
        <end position="46"/>
    </location>
</feature>
<dbReference type="SUPFAM" id="SSF141868">
    <property type="entry name" value="EAL domain-like"/>
    <property type="match status" value="1"/>
</dbReference>
<dbReference type="InterPro" id="IPR000700">
    <property type="entry name" value="PAS-assoc_C"/>
</dbReference>
<evidence type="ECO:0000259" key="4">
    <source>
        <dbReference type="PROSITE" id="PS50883"/>
    </source>
</evidence>
<protein>
    <submittedName>
        <fullName evidence="6">EAL domain-containing protein</fullName>
    </submittedName>
</protein>
<dbReference type="PANTHER" id="PTHR44757:SF2">
    <property type="entry name" value="BIOFILM ARCHITECTURE MAINTENANCE PROTEIN MBAA"/>
    <property type="match status" value="1"/>
</dbReference>
<keyword evidence="7" id="KW-1185">Reference proteome</keyword>
<dbReference type="PROSITE" id="PS50883">
    <property type="entry name" value="EAL"/>
    <property type="match status" value="1"/>
</dbReference>
<dbReference type="SUPFAM" id="SSF55785">
    <property type="entry name" value="PYP-like sensor domain (PAS domain)"/>
    <property type="match status" value="2"/>
</dbReference>
<evidence type="ECO:0000259" key="2">
    <source>
        <dbReference type="PROSITE" id="PS50112"/>
    </source>
</evidence>
<dbReference type="Pfam" id="PF13426">
    <property type="entry name" value="PAS_9"/>
    <property type="match status" value="2"/>
</dbReference>
<dbReference type="InterPro" id="IPR035965">
    <property type="entry name" value="PAS-like_dom_sf"/>
</dbReference>
<dbReference type="PROSITE" id="PS50113">
    <property type="entry name" value="PAC"/>
    <property type="match status" value="2"/>
</dbReference>
<evidence type="ECO:0000259" key="5">
    <source>
        <dbReference type="PROSITE" id="PS50887"/>
    </source>
</evidence>
<evidence type="ECO:0000259" key="3">
    <source>
        <dbReference type="PROSITE" id="PS50113"/>
    </source>
</evidence>
<dbReference type="InterPro" id="IPR035919">
    <property type="entry name" value="EAL_sf"/>
</dbReference>
<dbReference type="SUPFAM" id="SSF55073">
    <property type="entry name" value="Nucleotide cyclase"/>
    <property type="match status" value="1"/>
</dbReference>
<dbReference type="PROSITE" id="PS50887">
    <property type="entry name" value="GGDEF"/>
    <property type="match status" value="1"/>
</dbReference>
<dbReference type="InterPro" id="IPR043128">
    <property type="entry name" value="Rev_trsase/Diguanyl_cyclase"/>
</dbReference>
<dbReference type="PIRSF" id="PIRSF005925">
    <property type="entry name" value="Dos"/>
    <property type="match status" value="1"/>
</dbReference>
<dbReference type="CDD" id="cd01949">
    <property type="entry name" value="GGDEF"/>
    <property type="match status" value="1"/>
</dbReference>
<organism evidence="6 7">
    <name type="scientific">Rubrivivax benzoatilyticus</name>
    <dbReference type="NCBI Taxonomy" id="316997"/>
    <lineage>
        <taxon>Bacteria</taxon>
        <taxon>Pseudomonadati</taxon>
        <taxon>Pseudomonadota</taxon>
        <taxon>Betaproteobacteria</taxon>
        <taxon>Burkholderiales</taxon>
        <taxon>Sphaerotilaceae</taxon>
        <taxon>Rubrivivax</taxon>
    </lineage>
</organism>
<dbReference type="Gene3D" id="3.30.450.20">
    <property type="entry name" value="PAS domain"/>
    <property type="match status" value="2"/>
</dbReference>
<dbReference type="InterPro" id="IPR001610">
    <property type="entry name" value="PAC"/>
</dbReference>
<dbReference type="CDD" id="cd00130">
    <property type="entry name" value="PAS"/>
    <property type="match status" value="2"/>
</dbReference>
<accession>A0ABX0HZ00</accession>
<dbReference type="SMART" id="SM00267">
    <property type="entry name" value="GGDEF"/>
    <property type="match status" value="1"/>
</dbReference>
<gene>
    <name evidence="6" type="ORF">G7087_17785</name>
</gene>
<comment type="caution">
    <text evidence="6">The sequence shown here is derived from an EMBL/GenBank/DDBJ whole genome shotgun (WGS) entry which is preliminary data.</text>
</comment>
<dbReference type="InterPro" id="IPR001633">
    <property type="entry name" value="EAL_dom"/>
</dbReference>